<accession>A0AAW0ESZ6</accession>
<name>A0AAW0ESZ6_9TRYP</name>
<protein>
    <submittedName>
        <fullName evidence="7">Uncharacterized protein</fullName>
    </submittedName>
</protein>
<evidence type="ECO:0000313" key="8">
    <source>
        <dbReference type="Proteomes" id="UP001430356"/>
    </source>
</evidence>
<dbReference type="InterPro" id="IPR007941">
    <property type="entry name" value="DUF726"/>
</dbReference>
<comment type="caution">
    <text evidence="7">The sequence shown here is derived from an EMBL/GenBank/DDBJ whole genome shotgun (WGS) entry which is preliminary data.</text>
</comment>
<evidence type="ECO:0000256" key="4">
    <source>
        <dbReference type="ARBA" id="ARBA00022989"/>
    </source>
</evidence>
<dbReference type="Pfam" id="PF05277">
    <property type="entry name" value="DUF726"/>
    <property type="match status" value="1"/>
</dbReference>
<proteinExistence type="inferred from homology"/>
<gene>
    <name evidence="7" type="ORF">NESM_000547900</name>
</gene>
<keyword evidence="5 6" id="KW-0472">Membrane</keyword>
<dbReference type="SUPFAM" id="SSF53474">
    <property type="entry name" value="alpha/beta-Hydrolases"/>
    <property type="match status" value="1"/>
</dbReference>
<evidence type="ECO:0000256" key="2">
    <source>
        <dbReference type="ARBA" id="ARBA00009824"/>
    </source>
</evidence>
<dbReference type="PANTHER" id="PTHR17920:SF3">
    <property type="entry name" value="TRANSMEMBRANE AND COILED-COIL DOMAIN-CONTAINING PROTEIN 4"/>
    <property type="match status" value="1"/>
</dbReference>
<dbReference type="EMBL" id="JAECZO010000069">
    <property type="protein sequence ID" value="KAK7196130.1"/>
    <property type="molecule type" value="Genomic_DNA"/>
</dbReference>
<evidence type="ECO:0000313" key="7">
    <source>
        <dbReference type="EMBL" id="KAK7196130.1"/>
    </source>
</evidence>
<sequence>MAATAVPPQEGEEEAAYTFFDSYRYLWSPQRPQRSAEELAALVRRRTDAPETPVLTVMSFEDRVAIRSLFHAVVDDVNLRNLLDGLLLPPPYDFADLRTRRWTEKEVRALCSVLSPSLDWVVVNLPFNLAVRLGTYDARLRAAARRLSWILAIPFSLVEQEEASLAQVRNTVSRDGGAAELANVARQEEVLQNKEQRRRSLTRVATIGGFAVLGGAALVVTGGLAAPIVGPAYAALVTATATTLGAIGAVGGAVLGTGALAAVFATVVGAATHAAALASIVTPALTAANLTAIFGVTGASLGGYKAFRRTTDSDIFALRSIDEVETFAASTTTTTTTTATEAATTAEEDAAELNKEVVRRLACSHQSKESGSGAVGTSWDLSEVLEDDSKPGVVVPQHTRTVAMAHALNLPPLRKRRRHVVFAVDNRLAGYQLHLKAIKILSGVWAMAPPATVPPGHAGVCACVNRFAHPTGAGFIICYVATPLPGTSGAAPLRIWARAERDFFGSWALSAACEAASLDFDPTVAEYWMEEHLTSCDVTRRQQGVALELHVEPYTYLKVYPATTAGSAAQARKVTFPVEELPQRQLEYGHAVTQRRKLGVSLVNRSSHDIITRDMHMANGEQWPETASPMAVYPAEASLTFFTSSGWSLAGAEGYYIVEVINSYSEPVTPRFYVRVQFEVSALNNVNVAFATAYNLEELTRLTLTPAALGSAQAPVELPPGLFFTLTCVVDAALYTVQLVFQDFVERPGSNADVEKMTLTIGVSGYSAIFDPRRPVRDQQVGLWQPVLRRSELLGGAESYALQWEDEYLMRFGETIQVNLDIADNVAKKAVDTATATAKKTLLQGALFTGLHAFSALMGAFQLPLFAVWATGVIDNNFATLSNRSAYTGKDLAVALLDKQHGNRPVTLVGFSFGSRVIVECLRELEKVRAYGVVENVYLLGCTCSSDATLWRGLRRVVAGRLVNVYTREDWTLWMMYRLNKTDLKPMAGITPVNVPGVENVDVTPLVSAHGQYAAKLLPVLDAIPPEPTPTTWSPRQHYGSPGVTVPVKTCRETVTAVGRSLHSYLTATAYAAMAVKNCVVSDLANYEPQVELLTVQLYGCFFDFMPPPLTDAGMASVAGLLGDGETPMGAVVAYRMRLPPSSPRDLLVVLYLCGTADGEVQVCAQPNLVERRASEAETEAQAYQRLCAITAEACQTLEDVQRMCRMHGVEWERRGGAAHVQSMPVAVPNTFADGHRTATVRLVLERIDSAGVTVTWLALLTRESTQLQQEKFDESQFKAAMSALAAASSSHPHHRHGTVGLLMPVVADTYSTDDLQQRLRSLAAQLQDPQKYPASTAPFVLVNCGTAPLYFSETFYNAATAAEAAQEKGEVESATPPPPTCTWAAAAPRWLRFPPPEIPPASFAVTLLAIQAGGAPPPTPPVRYETSNGECAFDVAFPTAVVLSVDGAPSTAAVRCTAVEGRPCLGQAELSYTTVQATSFAVVMMVPRTSAEDAVKDDDADAADTAESRLHARGWYVV</sequence>
<comment type="similarity">
    <text evidence="2">Belongs to the TMCO4 family.</text>
</comment>
<keyword evidence="4 6" id="KW-1133">Transmembrane helix</keyword>
<reference evidence="7 8" key="1">
    <citation type="journal article" date="2021" name="MBio">
        <title>A New Model Trypanosomatid, Novymonas esmeraldas: Genomic Perception of Its 'Candidatus Pandoraea novymonadis' Endosymbiont.</title>
        <authorList>
            <person name="Zakharova A."/>
            <person name="Saura A."/>
            <person name="Butenko A."/>
            <person name="Podesvova L."/>
            <person name="Warmusova S."/>
            <person name="Kostygov A.Y."/>
            <person name="Nenarokova A."/>
            <person name="Lukes J."/>
            <person name="Opperdoes F.R."/>
            <person name="Yurchenko V."/>
        </authorList>
    </citation>
    <scope>NUCLEOTIDE SEQUENCE [LARGE SCALE GENOMIC DNA]</scope>
    <source>
        <strain evidence="7 8">E262AT.01</strain>
    </source>
</reference>
<dbReference type="PANTHER" id="PTHR17920">
    <property type="entry name" value="TRANSMEMBRANE AND COILED-COIL DOMAIN-CONTAINING PROTEIN 4 TMCO4"/>
    <property type="match status" value="1"/>
</dbReference>
<comment type="subcellular location">
    <subcellularLocation>
        <location evidence="1">Membrane</location>
        <topology evidence="1">Multi-pass membrane protein</topology>
    </subcellularLocation>
</comment>
<dbReference type="InterPro" id="IPR029058">
    <property type="entry name" value="AB_hydrolase_fold"/>
</dbReference>
<organism evidence="7 8">
    <name type="scientific">Novymonas esmeraldas</name>
    <dbReference type="NCBI Taxonomy" id="1808958"/>
    <lineage>
        <taxon>Eukaryota</taxon>
        <taxon>Discoba</taxon>
        <taxon>Euglenozoa</taxon>
        <taxon>Kinetoplastea</taxon>
        <taxon>Metakinetoplastina</taxon>
        <taxon>Trypanosomatida</taxon>
        <taxon>Trypanosomatidae</taxon>
        <taxon>Novymonas</taxon>
    </lineage>
</organism>
<evidence type="ECO:0000256" key="6">
    <source>
        <dbReference type="SAM" id="Phobius"/>
    </source>
</evidence>
<evidence type="ECO:0000256" key="5">
    <source>
        <dbReference type="ARBA" id="ARBA00023136"/>
    </source>
</evidence>
<evidence type="ECO:0000256" key="3">
    <source>
        <dbReference type="ARBA" id="ARBA00022692"/>
    </source>
</evidence>
<dbReference type="Proteomes" id="UP001430356">
    <property type="component" value="Unassembled WGS sequence"/>
</dbReference>
<dbReference type="GO" id="GO:0016020">
    <property type="term" value="C:membrane"/>
    <property type="evidence" value="ECO:0007669"/>
    <property type="project" value="UniProtKB-SubCell"/>
</dbReference>
<evidence type="ECO:0000256" key="1">
    <source>
        <dbReference type="ARBA" id="ARBA00004141"/>
    </source>
</evidence>
<keyword evidence="8" id="KW-1185">Reference proteome</keyword>
<feature type="transmembrane region" description="Helical" evidence="6">
    <location>
        <begin position="204"/>
        <end position="226"/>
    </location>
</feature>
<keyword evidence="3 6" id="KW-0812">Transmembrane</keyword>